<organism evidence="1 2">
    <name type="scientific">Melipona quadrifasciata</name>
    <dbReference type="NCBI Taxonomy" id="166423"/>
    <lineage>
        <taxon>Eukaryota</taxon>
        <taxon>Metazoa</taxon>
        <taxon>Ecdysozoa</taxon>
        <taxon>Arthropoda</taxon>
        <taxon>Hexapoda</taxon>
        <taxon>Insecta</taxon>
        <taxon>Pterygota</taxon>
        <taxon>Neoptera</taxon>
        <taxon>Endopterygota</taxon>
        <taxon>Hymenoptera</taxon>
        <taxon>Apocrita</taxon>
        <taxon>Aculeata</taxon>
        <taxon>Apoidea</taxon>
        <taxon>Anthophila</taxon>
        <taxon>Apidae</taxon>
        <taxon>Melipona</taxon>
    </lineage>
</organism>
<gene>
    <name evidence="1" type="ORF">WN51_09316</name>
</gene>
<dbReference type="EMBL" id="KQ435729">
    <property type="protein sequence ID" value="KOX77651.1"/>
    <property type="molecule type" value="Genomic_DNA"/>
</dbReference>
<accession>A0A0N0U6E3</accession>
<keyword evidence="2" id="KW-1185">Reference proteome</keyword>
<proteinExistence type="predicted"/>
<sequence length="88" mass="9848">MSNENGCNNLNSEERTEKIQSVMLSHADATTHTLQANQVKEYPELLMRDHETRFGIGHNSCFPFDSSVHIRSDVCAKPNEFVPGLNGT</sequence>
<dbReference type="Proteomes" id="UP000053105">
    <property type="component" value="Unassembled WGS sequence"/>
</dbReference>
<evidence type="ECO:0000313" key="2">
    <source>
        <dbReference type="Proteomes" id="UP000053105"/>
    </source>
</evidence>
<protein>
    <submittedName>
        <fullName evidence="1">Uncharacterized protein</fullName>
    </submittedName>
</protein>
<reference evidence="1 2" key="1">
    <citation type="submission" date="2015-07" db="EMBL/GenBank/DDBJ databases">
        <title>The genome of Melipona quadrifasciata.</title>
        <authorList>
            <person name="Pan H."/>
            <person name="Kapheim K."/>
        </authorList>
    </citation>
    <scope>NUCLEOTIDE SEQUENCE [LARGE SCALE GENOMIC DNA]</scope>
    <source>
        <strain evidence="1">0111107301</strain>
        <tissue evidence="1">Whole body</tissue>
    </source>
</reference>
<dbReference type="AlphaFoldDB" id="A0A0N0U6E3"/>
<evidence type="ECO:0000313" key="1">
    <source>
        <dbReference type="EMBL" id="KOX77651.1"/>
    </source>
</evidence>
<name>A0A0N0U6E3_9HYME</name>